<dbReference type="EMBL" id="BKAG01000045">
    <property type="protein sequence ID" value="GEP45250.1"/>
    <property type="molecule type" value="Genomic_DNA"/>
</dbReference>
<dbReference type="InterPro" id="IPR011009">
    <property type="entry name" value="Kinase-like_dom_sf"/>
</dbReference>
<organism evidence="2 3">
    <name type="scientific">Brevifollis gellanilyticus</name>
    <dbReference type="NCBI Taxonomy" id="748831"/>
    <lineage>
        <taxon>Bacteria</taxon>
        <taxon>Pseudomonadati</taxon>
        <taxon>Verrucomicrobiota</taxon>
        <taxon>Verrucomicrobiia</taxon>
        <taxon>Verrucomicrobiales</taxon>
        <taxon>Verrucomicrobiaceae</taxon>
    </lineage>
</organism>
<evidence type="ECO:0000313" key="3">
    <source>
        <dbReference type="Proteomes" id="UP000321577"/>
    </source>
</evidence>
<gene>
    <name evidence="2" type="ORF">BGE01nite_45410</name>
</gene>
<keyword evidence="3" id="KW-1185">Reference proteome</keyword>
<comment type="caution">
    <text evidence="2">The sequence shown here is derived from an EMBL/GenBank/DDBJ whole genome shotgun (WGS) entry which is preliminary data.</text>
</comment>
<sequence length="240" mass="26765">MAWLSFRSLLQLLPTSSAFINPRTATTIQGAGEAPASPPQPQVRQLTKRKSAEVYRVDGTTAGDLVVKVINRRKGRDYLRFFTSLTASKAGLEHAAAQKLEGIGLQVAPPVASFRNWNPFSTVDSVFVAEFVPDLKPGDAFILTKGTTSEIKTQFLEKYAHDMRHMLDSGYLNVDAHPGNVLWSGREQDLLVWIDNEVENFTSDQRGAKKAHIMALLRRKSAKNETRLTDEELAWVEARL</sequence>
<evidence type="ECO:0000313" key="2">
    <source>
        <dbReference type="EMBL" id="GEP45250.1"/>
    </source>
</evidence>
<dbReference type="SUPFAM" id="SSF56112">
    <property type="entry name" value="Protein kinase-like (PK-like)"/>
    <property type="match status" value="1"/>
</dbReference>
<proteinExistence type="predicted"/>
<evidence type="ECO:0000256" key="1">
    <source>
        <dbReference type="SAM" id="MobiDB-lite"/>
    </source>
</evidence>
<dbReference type="Proteomes" id="UP000321577">
    <property type="component" value="Unassembled WGS sequence"/>
</dbReference>
<dbReference type="AlphaFoldDB" id="A0A512MET4"/>
<dbReference type="RefSeq" id="WP_146853958.1">
    <property type="nucleotide sequence ID" value="NZ_BKAG01000045.1"/>
</dbReference>
<evidence type="ECO:0008006" key="4">
    <source>
        <dbReference type="Google" id="ProtNLM"/>
    </source>
</evidence>
<feature type="region of interest" description="Disordered" evidence="1">
    <location>
        <begin position="29"/>
        <end position="49"/>
    </location>
</feature>
<accession>A0A512MET4</accession>
<protein>
    <recommendedName>
        <fullName evidence="4">ABC1 atypical kinase-like domain-containing protein</fullName>
    </recommendedName>
</protein>
<name>A0A512MET4_9BACT</name>
<reference evidence="2 3" key="1">
    <citation type="submission" date="2019-07" db="EMBL/GenBank/DDBJ databases">
        <title>Whole genome shotgun sequence of Brevifollis gellanilyticus NBRC 108608.</title>
        <authorList>
            <person name="Hosoyama A."/>
            <person name="Uohara A."/>
            <person name="Ohji S."/>
            <person name="Ichikawa N."/>
        </authorList>
    </citation>
    <scope>NUCLEOTIDE SEQUENCE [LARGE SCALE GENOMIC DNA]</scope>
    <source>
        <strain evidence="2 3">NBRC 108608</strain>
    </source>
</reference>